<dbReference type="GO" id="GO:0005576">
    <property type="term" value="C:extracellular region"/>
    <property type="evidence" value="ECO:0007669"/>
    <property type="project" value="UniProtKB-SubCell"/>
</dbReference>
<keyword evidence="4 6" id="KW-0964">Secreted</keyword>
<reference evidence="7 8" key="1">
    <citation type="submission" date="2024-01" db="EMBL/GenBank/DDBJ databases">
        <title>Genome assemblies of Stephania.</title>
        <authorList>
            <person name="Yang L."/>
        </authorList>
    </citation>
    <scope>NUCLEOTIDE SEQUENCE [LARGE SCALE GENOMIC DNA]</scope>
    <source>
        <strain evidence="7">JXDWG</strain>
        <tissue evidence="7">Leaf</tissue>
    </source>
</reference>
<dbReference type="PANTHER" id="PTHR31232:SF61">
    <property type="entry name" value="S-PROTEIN HOMOLOG"/>
    <property type="match status" value="1"/>
</dbReference>
<dbReference type="InterPro" id="IPR010264">
    <property type="entry name" value="Self-incomp_S1"/>
</dbReference>
<dbReference type="EMBL" id="JBBNAG010000003">
    <property type="protein sequence ID" value="KAK9149667.1"/>
    <property type="molecule type" value="Genomic_DNA"/>
</dbReference>
<keyword evidence="8" id="KW-1185">Reference proteome</keyword>
<evidence type="ECO:0000256" key="2">
    <source>
        <dbReference type="ARBA" id="ARBA00005581"/>
    </source>
</evidence>
<dbReference type="PANTHER" id="PTHR31232">
    <property type="match status" value="1"/>
</dbReference>
<dbReference type="GO" id="GO:0060320">
    <property type="term" value="P:rejection of self pollen"/>
    <property type="evidence" value="ECO:0007669"/>
    <property type="project" value="UniProtKB-KW"/>
</dbReference>
<keyword evidence="5 6" id="KW-0732">Signal</keyword>
<evidence type="ECO:0000256" key="6">
    <source>
        <dbReference type="RuleBase" id="RU367044"/>
    </source>
</evidence>
<dbReference type="Proteomes" id="UP001419268">
    <property type="component" value="Unassembled WGS sequence"/>
</dbReference>
<evidence type="ECO:0000313" key="8">
    <source>
        <dbReference type="Proteomes" id="UP001419268"/>
    </source>
</evidence>
<evidence type="ECO:0000256" key="1">
    <source>
        <dbReference type="ARBA" id="ARBA00004613"/>
    </source>
</evidence>
<organism evidence="7 8">
    <name type="scientific">Stephania cephalantha</name>
    <dbReference type="NCBI Taxonomy" id="152367"/>
    <lineage>
        <taxon>Eukaryota</taxon>
        <taxon>Viridiplantae</taxon>
        <taxon>Streptophyta</taxon>
        <taxon>Embryophyta</taxon>
        <taxon>Tracheophyta</taxon>
        <taxon>Spermatophyta</taxon>
        <taxon>Magnoliopsida</taxon>
        <taxon>Ranunculales</taxon>
        <taxon>Menispermaceae</taxon>
        <taxon>Menispermoideae</taxon>
        <taxon>Cissampelideae</taxon>
        <taxon>Stephania</taxon>
    </lineage>
</organism>
<evidence type="ECO:0000256" key="4">
    <source>
        <dbReference type="ARBA" id="ARBA00022525"/>
    </source>
</evidence>
<name>A0AAP0KBX8_9MAGN</name>
<evidence type="ECO:0000313" key="7">
    <source>
        <dbReference type="EMBL" id="KAK9149667.1"/>
    </source>
</evidence>
<dbReference type="AlphaFoldDB" id="A0AAP0KBX8"/>
<accession>A0AAP0KBX8</accession>
<feature type="signal peptide" evidence="6">
    <location>
        <begin position="1"/>
        <end position="25"/>
    </location>
</feature>
<comment type="caution">
    <text evidence="7">The sequence shown here is derived from an EMBL/GenBank/DDBJ whole genome shotgun (WGS) entry which is preliminary data.</text>
</comment>
<evidence type="ECO:0000256" key="5">
    <source>
        <dbReference type="ARBA" id="ARBA00022729"/>
    </source>
</evidence>
<proteinExistence type="inferred from homology"/>
<protein>
    <recommendedName>
        <fullName evidence="6">S-protein homolog</fullName>
    </recommendedName>
</protein>
<keyword evidence="3 6" id="KW-0713">Self-incompatibility</keyword>
<sequence>MLNKSWLSFCLVLLAVLSIFRTIDGCFTAKVKITVSSAIPGDYVLSAHCKSGDDDLTERILHFNQGFDWTFCVKPSTLFWCNVARRDAAGKDHGSGGFQAYNQGTYGCEESYCEISYTADAQGVLKTWQNGEITRIITW</sequence>
<comment type="subcellular location">
    <subcellularLocation>
        <location evidence="1 6">Secreted</location>
    </subcellularLocation>
</comment>
<dbReference type="Pfam" id="PF05938">
    <property type="entry name" value="Self-incomp_S1"/>
    <property type="match status" value="1"/>
</dbReference>
<gene>
    <name evidence="7" type="ORF">Scep_008424</name>
</gene>
<evidence type="ECO:0000256" key="3">
    <source>
        <dbReference type="ARBA" id="ARBA00022471"/>
    </source>
</evidence>
<comment type="similarity">
    <text evidence="2 6">Belongs to the plant self-incompatibility (S1) protein family.</text>
</comment>
<feature type="chain" id="PRO_5042670817" description="S-protein homolog" evidence="6">
    <location>
        <begin position="26"/>
        <end position="139"/>
    </location>
</feature>